<evidence type="ECO:0000313" key="2">
    <source>
        <dbReference type="EMBL" id="KAL3856997.1"/>
    </source>
</evidence>
<dbReference type="EMBL" id="JBJQND010000013">
    <property type="protein sequence ID" value="KAL3856997.1"/>
    <property type="molecule type" value="Genomic_DNA"/>
</dbReference>
<evidence type="ECO:0000313" key="3">
    <source>
        <dbReference type="Proteomes" id="UP001634394"/>
    </source>
</evidence>
<dbReference type="Pfam" id="PF03281">
    <property type="entry name" value="Mab-21"/>
    <property type="match status" value="1"/>
</dbReference>
<reference evidence="2 3" key="1">
    <citation type="submission" date="2024-11" db="EMBL/GenBank/DDBJ databases">
        <title>Chromosome-level genome assembly of the freshwater bivalve Anodonta woodiana.</title>
        <authorList>
            <person name="Chen X."/>
        </authorList>
    </citation>
    <scope>NUCLEOTIDE SEQUENCE [LARGE SCALE GENOMIC DNA]</scope>
    <source>
        <strain evidence="2">MN2024</strain>
        <tissue evidence="2">Gills</tissue>
    </source>
</reference>
<dbReference type="InterPro" id="IPR046903">
    <property type="entry name" value="Mab-21-like_nuc_Trfase"/>
</dbReference>
<accession>A0ABD3V5V2</accession>
<dbReference type="AlphaFoldDB" id="A0ABD3V5V2"/>
<comment type="caution">
    <text evidence="2">The sequence shown here is derived from an EMBL/GenBank/DDBJ whole genome shotgun (WGS) entry which is preliminary data.</text>
</comment>
<protein>
    <recommendedName>
        <fullName evidence="1">Mab-21-like nucleotidyltransferase domain-containing protein</fullName>
    </recommendedName>
</protein>
<evidence type="ECO:0000259" key="1">
    <source>
        <dbReference type="Pfam" id="PF03281"/>
    </source>
</evidence>
<sequence>MVADESTPTGYVKLQLVQRDAPILVNNYQDGQVRLDSKHRSMLGHNSVEATISMANEPHGPACRIYNKWFTADVVLGLHTHSWPYQASHWLSSRSSEFNWPPRQIIDVIKKTGALLVPVGHKLSNENHLEWRLSFSFGENY</sequence>
<gene>
    <name evidence="2" type="ORF">ACJMK2_011701</name>
</gene>
<name>A0ABD3V5V2_SINWO</name>
<keyword evidence="3" id="KW-1185">Reference proteome</keyword>
<dbReference type="Proteomes" id="UP001634394">
    <property type="component" value="Unassembled WGS sequence"/>
</dbReference>
<feature type="domain" description="Mab-21-like nucleotidyltransferase" evidence="1">
    <location>
        <begin position="48"/>
        <end position="140"/>
    </location>
</feature>
<organism evidence="2 3">
    <name type="scientific">Sinanodonta woodiana</name>
    <name type="common">Chinese pond mussel</name>
    <name type="synonym">Anodonta woodiana</name>
    <dbReference type="NCBI Taxonomy" id="1069815"/>
    <lineage>
        <taxon>Eukaryota</taxon>
        <taxon>Metazoa</taxon>
        <taxon>Spiralia</taxon>
        <taxon>Lophotrochozoa</taxon>
        <taxon>Mollusca</taxon>
        <taxon>Bivalvia</taxon>
        <taxon>Autobranchia</taxon>
        <taxon>Heteroconchia</taxon>
        <taxon>Palaeoheterodonta</taxon>
        <taxon>Unionida</taxon>
        <taxon>Unionoidea</taxon>
        <taxon>Unionidae</taxon>
        <taxon>Unioninae</taxon>
        <taxon>Sinanodonta</taxon>
    </lineage>
</organism>
<proteinExistence type="predicted"/>